<dbReference type="RefSeq" id="WP_237854763.1">
    <property type="nucleotide sequence ID" value="NZ_JAKLWS010000015.1"/>
</dbReference>
<evidence type="ECO:0000313" key="2">
    <source>
        <dbReference type="EMBL" id="MCG2589402.1"/>
    </source>
</evidence>
<reference evidence="2" key="2">
    <citation type="submission" date="2024-05" db="EMBL/GenBank/DDBJ databases">
        <title>Rhodohalobacter halophilus gen. nov., sp. nov., a moderately halophilic member of the family Balneolaceae.</title>
        <authorList>
            <person name="Xia J."/>
        </authorList>
    </citation>
    <scope>NUCLEOTIDE SEQUENCE</scope>
    <source>
        <strain evidence="2">WB101</strain>
    </source>
</reference>
<dbReference type="SUPFAM" id="SSF101478">
    <property type="entry name" value="ADP-ribosylglycohydrolase"/>
    <property type="match status" value="1"/>
</dbReference>
<dbReference type="Proteomes" id="UP001165366">
    <property type="component" value="Unassembled WGS sequence"/>
</dbReference>
<evidence type="ECO:0000256" key="1">
    <source>
        <dbReference type="SAM" id="SignalP"/>
    </source>
</evidence>
<accession>A0ABS9KF29</accession>
<protein>
    <submittedName>
        <fullName evidence="2">ADP-ribosylglycohydrolase family protein</fullName>
    </submittedName>
</protein>
<dbReference type="Gene3D" id="1.10.4080.10">
    <property type="entry name" value="ADP-ribosylation/Crystallin J1"/>
    <property type="match status" value="1"/>
</dbReference>
<feature type="chain" id="PRO_5046703012" evidence="1">
    <location>
        <begin position="26"/>
        <end position="467"/>
    </location>
</feature>
<sequence>MKNLHSILLILISFFLFLSCQQNESADQNSPNTSLVNPNLEYEEYQPNESDIVISRAQYADKLYGFWLAQNIANWTGLVTEMDKIGNTGEIKTGDFYTREDWGKPDQPNIWSEEPSEISETIDFVFRDEGEVWGSDDDTDIEYMYQHLLLENETSILTGEQIREGWLKHIMHEEENYLWVSNQTALNLMIDGETPPATSNPDLNPNYDMIDAQLTTEIFGLFAPAQPDVALEIAHLPIRTTARENAAWISEFYVIMHSLASRVDENLSMQNKIMWLADRASNRLPAESYSRKMYDFVLDQYESGVTWEEARDNLYQRYQVEEADGYTISSNEPTCSGCFAAGINFGASLVSLFYGEGDLKETIKIGVLAGWDSDNPTATWAGLLGFMLGKEGVEEAFGRTFADQYNIHRTRQNFPNGGMDTFENMAEKGVFIIDRAVQEQMNGGIDLEENVWYIPDRELNITQTSNN</sequence>
<keyword evidence="3" id="KW-1185">Reference proteome</keyword>
<proteinExistence type="predicted"/>
<evidence type="ECO:0000313" key="3">
    <source>
        <dbReference type="Proteomes" id="UP001165366"/>
    </source>
</evidence>
<name>A0ABS9KF29_9BACT</name>
<gene>
    <name evidence="2" type="ORF">L6773_12555</name>
</gene>
<dbReference type="InterPro" id="IPR005502">
    <property type="entry name" value="Ribosyl_crysJ1"/>
</dbReference>
<dbReference type="PROSITE" id="PS51257">
    <property type="entry name" value="PROKAR_LIPOPROTEIN"/>
    <property type="match status" value="1"/>
</dbReference>
<feature type="signal peptide" evidence="1">
    <location>
        <begin position="1"/>
        <end position="25"/>
    </location>
</feature>
<comment type="caution">
    <text evidence="2">The sequence shown here is derived from an EMBL/GenBank/DDBJ whole genome shotgun (WGS) entry which is preliminary data.</text>
</comment>
<dbReference type="Pfam" id="PF03747">
    <property type="entry name" value="ADP_ribosyl_GH"/>
    <property type="match status" value="1"/>
</dbReference>
<dbReference type="InterPro" id="IPR036705">
    <property type="entry name" value="Ribosyl_crysJ1_sf"/>
</dbReference>
<dbReference type="EMBL" id="JAKLWS010000015">
    <property type="protein sequence ID" value="MCG2589402.1"/>
    <property type="molecule type" value="Genomic_DNA"/>
</dbReference>
<reference evidence="2" key="1">
    <citation type="submission" date="2022-01" db="EMBL/GenBank/DDBJ databases">
        <authorList>
            <person name="Wang Y."/>
        </authorList>
    </citation>
    <scope>NUCLEOTIDE SEQUENCE</scope>
    <source>
        <strain evidence="2">WB101</strain>
    </source>
</reference>
<organism evidence="2 3">
    <name type="scientific">Rhodohalobacter sulfatireducens</name>
    <dbReference type="NCBI Taxonomy" id="2911366"/>
    <lineage>
        <taxon>Bacteria</taxon>
        <taxon>Pseudomonadati</taxon>
        <taxon>Balneolota</taxon>
        <taxon>Balneolia</taxon>
        <taxon>Balneolales</taxon>
        <taxon>Balneolaceae</taxon>
        <taxon>Rhodohalobacter</taxon>
    </lineage>
</organism>
<keyword evidence="1" id="KW-0732">Signal</keyword>